<dbReference type="InterPro" id="IPR036398">
    <property type="entry name" value="CA_dom_sf"/>
</dbReference>
<dbReference type="OrthoDB" id="429145at2759"/>
<dbReference type="Pfam" id="PF00194">
    <property type="entry name" value="Carb_anhydrase"/>
    <property type="match status" value="1"/>
</dbReference>
<sequence length="83" mass="9652">MYFWFSLKQMQIFMYNSDDFDSLNTALQEKRVIAAMAVFFQVGAKDNPAVDPVIHGLRGVVHHDDDDDDDDEVHIWMRAQGFE</sequence>
<protein>
    <recommendedName>
        <fullName evidence="1">Alpha-carbonic anhydrase domain-containing protein</fullName>
    </recommendedName>
</protein>
<dbReference type="Proteomes" id="UP000316079">
    <property type="component" value="Unassembled WGS sequence"/>
</dbReference>
<evidence type="ECO:0000313" key="3">
    <source>
        <dbReference type="Proteomes" id="UP000316079"/>
    </source>
</evidence>
<dbReference type="AlphaFoldDB" id="A0A553R5N5"/>
<comment type="caution">
    <text evidence="2">The sequence shown here is derived from an EMBL/GenBank/DDBJ whole genome shotgun (WGS) entry which is preliminary data.</text>
</comment>
<evidence type="ECO:0000313" key="2">
    <source>
        <dbReference type="EMBL" id="TRY97490.1"/>
    </source>
</evidence>
<dbReference type="STRING" id="623744.A0A553R5N5"/>
<keyword evidence="3" id="KW-1185">Reference proteome</keyword>
<dbReference type="SUPFAM" id="SSF51069">
    <property type="entry name" value="Carbonic anhydrase"/>
    <property type="match status" value="1"/>
</dbReference>
<dbReference type="PROSITE" id="PS51144">
    <property type="entry name" value="ALPHA_CA_2"/>
    <property type="match status" value="1"/>
</dbReference>
<dbReference type="InterPro" id="IPR001148">
    <property type="entry name" value="CA_dom"/>
</dbReference>
<feature type="domain" description="Alpha-carbonic anhydrase" evidence="1">
    <location>
        <begin position="1"/>
        <end position="83"/>
    </location>
</feature>
<gene>
    <name evidence="2" type="ORF">DNTS_008221</name>
</gene>
<name>A0A553R5N5_9TELE</name>
<evidence type="ECO:0000259" key="1">
    <source>
        <dbReference type="PROSITE" id="PS51144"/>
    </source>
</evidence>
<dbReference type="EMBL" id="SRMA01025225">
    <property type="protein sequence ID" value="TRY97490.1"/>
    <property type="molecule type" value="Genomic_DNA"/>
</dbReference>
<organism evidence="2 3">
    <name type="scientific">Danionella cerebrum</name>
    <dbReference type="NCBI Taxonomy" id="2873325"/>
    <lineage>
        <taxon>Eukaryota</taxon>
        <taxon>Metazoa</taxon>
        <taxon>Chordata</taxon>
        <taxon>Craniata</taxon>
        <taxon>Vertebrata</taxon>
        <taxon>Euteleostomi</taxon>
        <taxon>Actinopterygii</taxon>
        <taxon>Neopterygii</taxon>
        <taxon>Teleostei</taxon>
        <taxon>Ostariophysi</taxon>
        <taxon>Cypriniformes</taxon>
        <taxon>Danionidae</taxon>
        <taxon>Danioninae</taxon>
        <taxon>Danionella</taxon>
    </lineage>
</organism>
<reference evidence="2 3" key="1">
    <citation type="journal article" date="2019" name="Sci. Data">
        <title>Hybrid genome assembly and annotation of Danionella translucida.</title>
        <authorList>
            <person name="Kadobianskyi M."/>
            <person name="Schulze L."/>
            <person name="Schuelke M."/>
            <person name="Judkewitz B."/>
        </authorList>
    </citation>
    <scope>NUCLEOTIDE SEQUENCE [LARGE SCALE GENOMIC DNA]</scope>
    <source>
        <strain evidence="2 3">Bolton</strain>
    </source>
</reference>
<accession>A0A553R5N5</accession>
<proteinExistence type="predicted"/>
<dbReference type="Gene3D" id="3.10.200.10">
    <property type="entry name" value="Alpha carbonic anhydrase"/>
    <property type="match status" value="1"/>
</dbReference>